<gene>
    <name evidence="2" type="ORF">HTZ77_32025</name>
</gene>
<evidence type="ECO:0000313" key="2">
    <source>
        <dbReference type="EMBL" id="NUW36013.1"/>
    </source>
</evidence>
<dbReference type="EMBL" id="JABWGN010000013">
    <property type="protein sequence ID" value="NUW36013.1"/>
    <property type="molecule type" value="Genomic_DNA"/>
</dbReference>
<organism evidence="2 3">
    <name type="scientific">Nonomuraea montanisoli</name>
    <dbReference type="NCBI Taxonomy" id="2741721"/>
    <lineage>
        <taxon>Bacteria</taxon>
        <taxon>Bacillati</taxon>
        <taxon>Actinomycetota</taxon>
        <taxon>Actinomycetes</taxon>
        <taxon>Streptosporangiales</taxon>
        <taxon>Streptosporangiaceae</taxon>
        <taxon>Nonomuraea</taxon>
    </lineage>
</organism>
<comment type="caution">
    <text evidence="2">The sequence shown here is derived from an EMBL/GenBank/DDBJ whole genome shotgun (WGS) entry which is preliminary data.</text>
</comment>
<dbReference type="Proteomes" id="UP000586042">
    <property type="component" value="Unassembled WGS sequence"/>
</dbReference>
<name>A0A7Y6ID08_9ACTN</name>
<reference evidence="2 3" key="1">
    <citation type="submission" date="2020-06" db="EMBL/GenBank/DDBJ databases">
        <title>Nonomuraea sp. SMC257, a novel actinomycete isolated from soil.</title>
        <authorList>
            <person name="Chanama M."/>
        </authorList>
    </citation>
    <scope>NUCLEOTIDE SEQUENCE [LARGE SCALE GENOMIC DNA]</scope>
    <source>
        <strain evidence="2 3">SMC257</strain>
    </source>
</reference>
<keyword evidence="1" id="KW-0732">Signal</keyword>
<protein>
    <submittedName>
        <fullName evidence="2">Uncharacterized protein</fullName>
    </submittedName>
</protein>
<proteinExistence type="predicted"/>
<dbReference type="AlphaFoldDB" id="A0A7Y6ID08"/>
<sequence length="349" mass="37474">MRTAAAILSFLLAVTLLPAGPATAATPATAAVSAASLPGGRTTFVVSQGFLKASSQQNWVRLGTYRFAANGTVSAAMYLWWQRHPQARQRTGTVPDPSCTTRAGGRQSRARTCEVLTAGGFTGAPGESRTGTYTVAGDVLTIRWNIAQTWTEQWYVRTSSDGKLARLDLKRSTLATNGYGYGSNAATSTRRAMSSVRAFPGSLRQDLTSWASGKLVTSGNQPFGHSAFRACAATTSCLTYLQPSSRGACQKSGGCPRYGGGTRANISSIQYYLTTISKSDRRDTLWHWCTCLAMERGEFCYTGNSHVKPLMQIIDDTGAFRGWVGVEASFSTGSRATDMLAVLRISDFR</sequence>
<keyword evidence="3" id="KW-1185">Reference proteome</keyword>
<dbReference type="RefSeq" id="WP_175593459.1">
    <property type="nucleotide sequence ID" value="NZ_JABWGN010000013.1"/>
</dbReference>
<feature type="signal peptide" evidence="1">
    <location>
        <begin position="1"/>
        <end position="24"/>
    </location>
</feature>
<evidence type="ECO:0000313" key="3">
    <source>
        <dbReference type="Proteomes" id="UP000586042"/>
    </source>
</evidence>
<accession>A0A7Y6ID08</accession>
<feature type="chain" id="PRO_5030804524" evidence="1">
    <location>
        <begin position="25"/>
        <end position="349"/>
    </location>
</feature>
<evidence type="ECO:0000256" key="1">
    <source>
        <dbReference type="SAM" id="SignalP"/>
    </source>
</evidence>